<gene>
    <name evidence="1" type="ORF">I4F81_003694</name>
</gene>
<protein>
    <submittedName>
        <fullName evidence="1">Uncharacterized protein</fullName>
    </submittedName>
</protein>
<organism evidence="1 2">
    <name type="scientific">Pyropia yezoensis</name>
    <name type="common">Susabi-nori</name>
    <name type="synonym">Porphyra yezoensis</name>
    <dbReference type="NCBI Taxonomy" id="2788"/>
    <lineage>
        <taxon>Eukaryota</taxon>
        <taxon>Rhodophyta</taxon>
        <taxon>Bangiophyceae</taxon>
        <taxon>Bangiales</taxon>
        <taxon>Bangiaceae</taxon>
        <taxon>Pyropia</taxon>
    </lineage>
</organism>
<evidence type="ECO:0000313" key="2">
    <source>
        <dbReference type="Proteomes" id="UP000798662"/>
    </source>
</evidence>
<dbReference type="Proteomes" id="UP000798662">
    <property type="component" value="Chromosome 1"/>
</dbReference>
<accession>A0ACC3BTN5</accession>
<keyword evidence="2" id="KW-1185">Reference proteome</keyword>
<reference evidence="1" key="1">
    <citation type="submission" date="2019-11" db="EMBL/GenBank/DDBJ databases">
        <title>Nori genome reveals adaptations in red seaweeds to the harsh intertidal environment.</title>
        <authorList>
            <person name="Wang D."/>
            <person name="Mao Y."/>
        </authorList>
    </citation>
    <scope>NUCLEOTIDE SEQUENCE</scope>
    <source>
        <tissue evidence="1">Gametophyte</tissue>
    </source>
</reference>
<dbReference type="EMBL" id="CM020618">
    <property type="protein sequence ID" value="KAK1861110.1"/>
    <property type="molecule type" value="Genomic_DNA"/>
</dbReference>
<sequence length="417" mass="41307">MATAVSSLLSASFASAAAVALFTVTPFFPPPVPPPAGGPARRAAVRAVAAAQLAPAFAIAVAALAAAVTAIDSTGFGPAWAAARGSLWRALAAAFGGRLAAGGVFKLGNDVLNFVPPLLLGSVSLLFNQYFNANTVVQVRSRAALRLTPTGDTALHVAAGAGAAVAVSALLDRAARVRSRNDAGETPLHVAAASWRLDAVMMLLNRRAPFGATDHRGRSPLHAVAAGVGRVGAVRLVGRLGIPFDTPYAGITVLGAVVAAPAGVTPAVVAALSRGGAPADRREPPNGWTPLHTVVARGAPPALVLALVRCAGAPVDAAAAGTGTTPLHLAAASGRLPLVAMLHRLRATVSIAQADGATPLGLAVVGEHAPVVKLLAEAATEADVAAAEADAARRGGGRSPLTILRAIPAGGTQGVPG</sequence>
<name>A0ACC3BTN5_PYRYE</name>
<evidence type="ECO:0000313" key="1">
    <source>
        <dbReference type="EMBL" id="KAK1861110.1"/>
    </source>
</evidence>
<comment type="caution">
    <text evidence="1">The sequence shown here is derived from an EMBL/GenBank/DDBJ whole genome shotgun (WGS) entry which is preliminary data.</text>
</comment>
<proteinExistence type="predicted"/>